<dbReference type="InterPro" id="IPR037191">
    <property type="entry name" value="VPS9_dom_sf"/>
</dbReference>
<dbReference type="Pfam" id="PF02204">
    <property type="entry name" value="VPS9"/>
    <property type="match status" value="1"/>
</dbReference>
<dbReference type="GO" id="GO:0005085">
    <property type="term" value="F:guanyl-nucleotide exchange factor activity"/>
    <property type="evidence" value="ECO:0007669"/>
    <property type="project" value="InterPro"/>
</dbReference>
<dbReference type="SMART" id="SM00167">
    <property type="entry name" value="VPS9"/>
    <property type="match status" value="1"/>
</dbReference>
<feature type="region of interest" description="Disordered" evidence="1">
    <location>
        <begin position="342"/>
        <end position="367"/>
    </location>
</feature>
<sequence length="367" mass="40470">MEASSSSSSAAASTSASTNKVYDFLNRMRNPASLDLVRSIKSFIVSFTFYAANPENDGKRVQDFFTAMEASIADHPLWAAATHLDIDSAMEGLEKYVMTKLFSRTFSSSAEDTKMDLQLTCKIHSLQTFLKPHHLDIPPLLHNEPSCLVAAKELQKINSFKAPSEKLMCIMSCCKFINNMLLSASMSENHLLAGADDFLPLLIYVTIKASSPWQTKLVSEAAYYFTNLVSSKAFIVDLNAKSLSMDEMEFEESMRAATPKDPSSELEAMRTTSQDHMDLDCLARTHNKDTVTGVITGGSSYPYMEAEAGELTAKDVEKLLSLYKDVVAKYTSLSRAVGVRSPPFAKSERPVPDLDLELEETIPTSGN</sequence>
<dbReference type="GO" id="GO:0016192">
    <property type="term" value="P:vesicle-mediated transport"/>
    <property type="evidence" value="ECO:0007669"/>
    <property type="project" value="InterPro"/>
</dbReference>
<proteinExistence type="predicted"/>
<protein>
    <recommendedName>
        <fullName evidence="2">VPS9 domain-containing protein</fullName>
    </recommendedName>
</protein>
<evidence type="ECO:0000259" key="2">
    <source>
        <dbReference type="PROSITE" id="PS51205"/>
    </source>
</evidence>
<dbReference type="Gene3D" id="1.20.1050.80">
    <property type="entry name" value="VPS9 domain"/>
    <property type="match status" value="1"/>
</dbReference>
<dbReference type="Pfam" id="PF18151">
    <property type="entry name" value="DUF5601"/>
    <property type="match status" value="1"/>
</dbReference>
<dbReference type="Proteomes" id="UP001187192">
    <property type="component" value="Unassembled WGS sequence"/>
</dbReference>
<dbReference type="EMBL" id="BTGU01000063">
    <property type="protein sequence ID" value="GMN56481.1"/>
    <property type="molecule type" value="Genomic_DNA"/>
</dbReference>
<evidence type="ECO:0000313" key="4">
    <source>
        <dbReference type="Proteomes" id="UP001187192"/>
    </source>
</evidence>
<dbReference type="GO" id="GO:0030139">
    <property type="term" value="C:endocytic vesicle"/>
    <property type="evidence" value="ECO:0007669"/>
    <property type="project" value="TreeGrafter"/>
</dbReference>
<evidence type="ECO:0000313" key="3">
    <source>
        <dbReference type="EMBL" id="GMN56481.1"/>
    </source>
</evidence>
<dbReference type="PANTHER" id="PTHR23101:SF63">
    <property type="entry name" value="VACUOLAR PROTEIN SORTING-ASSOCIATED PROTEIN 9A-LIKE ISOFORM X1"/>
    <property type="match status" value="1"/>
</dbReference>
<comment type="caution">
    <text evidence="3">The sequence shown here is derived from an EMBL/GenBank/DDBJ whole genome shotgun (WGS) entry which is preliminary data.</text>
</comment>
<dbReference type="Gene3D" id="1.10.246.120">
    <property type="match status" value="1"/>
</dbReference>
<organism evidence="3 4">
    <name type="scientific">Ficus carica</name>
    <name type="common">Common fig</name>
    <dbReference type="NCBI Taxonomy" id="3494"/>
    <lineage>
        <taxon>Eukaryota</taxon>
        <taxon>Viridiplantae</taxon>
        <taxon>Streptophyta</taxon>
        <taxon>Embryophyta</taxon>
        <taxon>Tracheophyta</taxon>
        <taxon>Spermatophyta</taxon>
        <taxon>Magnoliopsida</taxon>
        <taxon>eudicotyledons</taxon>
        <taxon>Gunneridae</taxon>
        <taxon>Pentapetalae</taxon>
        <taxon>rosids</taxon>
        <taxon>fabids</taxon>
        <taxon>Rosales</taxon>
        <taxon>Moraceae</taxon>
        <taxon>Ficeae</taxon>
        <taxon>Ficus</taxon>
    </lineage>
</organism>
<gene>
    <name evidence="3" type="ORF">TIFTF001_025591</name>
</gene>
<dbReference type="GO" id="GO:0031267">
    <property type="term" value="F:small GTPase binding"/>
    <property type="evidence" value="ECO:0007669"/>
    <property type="project" value="TreeGrafter"/>
</dbReference>
<reference evidence="3" key="1">
    <citation type="submission" date="2023-07" db="EMBL/GenBank/DDBJ databases">
        <title>draft genome sequence of fig (Ficus carica).</title>
        <authorList>
            <person name="Takahashi T."/>
            <person name="Nishimura K."/>
        </authorList>
    </citation>
    <scope>NUCLEOTIDE SEQUENCE</scope>
</reference>
<dbReference type="PROSITE" id="PS51205">
    <property type="entry name" value="VPS9"/>
    <property type="match status" value="1"/>
</dbReference>
<dbReference type="InterPro" id="IPR045046">
    <property type="entry name" value="Vps9-like"/>
</dbReference>
<accession>A0AA88B1H0</accession>
<dbReference type="InterPro" id="IPR003123">
    <property type="entry name" value="VPS9"/>
</dbReference>
<name>A0AA88B1H0_FICCA</name>
<dbReference type="AlphaFoldDB" id="A0AA88B1H0"/>
<dbReference type="GO" id="GO:0005829">
    <property type="term" value="C:cytosol"/>
    <property type="evidence" value="ECO:0007669"/>
    <property type="project" value="TreeGrafter"/>
</dbReference>
<dbReference type="SUPFAM" id="SSF109993">
    <property type="entry name" value="VPS9 domain"/>
    <property type="match status" value="1"/>
</dbReference>
<feature type="domain" description="VPS9" evidence="2">
    <location>
        <begin position="113"/>
        <end position="270"/>
    </location>
</feature>
<keyword evidence="4" id="KW-1185">Reference proteome</keyword>
<dbReference type="PANTHER" id="PTHR23101">
    <property type="entry name" value="RAB GDP/GTP EXCHANGE FACTOR"/>
    <property type="match status" value="1"/>
</dbReference>
<dbReference type="InterPro" id="IPR041545">
    <property type="entry name" value="DUF5601"/>
</dbReference>
<evidence type="ECO:0000256" key="1">
    <source>
        <dbReference type="SAM" id="MobiDB-lite"/>
    </source>
</evidence>